<dbReference type="EMBL" id="JBHUIW010000011">
    <property type="protein sequence ID" value="MFD2182816.1"/>
    <property type="molecule type" value="Genomic_DNA"/>
</dbReference>
<dbReference type="Proteomes" id="UP001597314">
    <property type="component" value="Unassembled WGS sequence"/>
</dbReference>
<keyword evidence="4" id="KW-1185">Reference proteome</keyword>
<accession>A0ABW5AKT6</accession>
<dbReference type="InterPro" id="IPR050261">
    <property type="entry name" value="FrsA_esterase"/>
</dbReference>
<evidence type="ECO:0000313" key="3">
    <source>
        <dbReference type="EMBL" id="MFD2182816.1"/>
    </source>
</evidence>
<proteinExistence type="predicted"/>
<evidence type="ECO:0000259" key="2">
    <source>
        <dbReference type="Pfam" id="PF01738"/>
    </source>
</evidence>
<dbReference type="PANTHER" id="PTHR22946">
    <property type="entry name" value="DIENELACTONE HYDROLASE DOMAIN-CONTAINING PROTEIN-RELATED"/>
    <property type="match status" value="1"/>
</dbReference>
<keyword evidence="1 3" id="KW-0378">Hydrolase</keyword>
<dbReference type="InterPro" id="IPR029058">
    <property type="entry name" value="AB_hydrolase_fold"/>
</dbReference>
<dbReference type="Gene3D" id="3.40.50.1820">
    <property type="entry name" value="alpha/beta hydrolase"/>
    <property type="match status" value="1"/>
</dbReference>
<dbReference type="InterPro" id="IPR002925">
    <property type="entry name" value="Dienelactn_hydro"/>
</dbReference>
<gene>
    <name evidence="3" type="ORF">ACFSOX_11690</name>
</gene>
<dbReference type="PANTHER" id="PTHR22946:SF9">
    <property type="entry name" value="POLYKETIDE TRANSFERASE AF380"/>
    <property type="match status" value="1"/>
</dbReference>
<dbReference type="RefSeq" id="WP_378477987.1">
    <property type="nucleotide sequence ID" value="NZ_JBHUIW010000011.1"/>
</dbReference>
<dbReference type="GO" id="GO:0016787">
    <property type="term" value="F:hydrolase activity"/>
    <property type="evidence" value="ECO:0007669"/>
    <property type="project" value="UniProtKB-KW"/>
</dbReference>
<name>A0ABW5AKT6_9BRAD</name>
<organism evidence="3 4">
    <name type="scientific">Rhodoplanes azumiensis</name>
    <dbReference type="NCBI Taxonomy" id="1897628"/>
    <lineage>
        <taxon>Bacteria</taxon>
        <taxon>Pseudomonadati</taxon>
        <taxon>Pseudomonadota</taxon>
        <taxon>Alphaproteobacteria</taxon>
        <taxon>Hyphomicrobiales</taxon>
        <taxon>Nitrobacteraceae</taxon>
        <taxon>Rhodoplanes</taxon>
    </lineage>
</organism>
<protein>
    <submittedName>
        <fullName evidence="3">Dienelactone hydrolase family protein</fullName>
        <ecNumber evidence="3">3.1.-.-</ecNumber>
    </submittedName>
</protein>
<comment type="caution">
    <text evidence="3">The sequence shown here is derived from an EMBL/GenBank/DDBJ whole genome shotgun (WGS) entry which is preliminary data.</text>
</comment>
<evidence type="ECO:0000313" key="4">
    <source>
        <dbReference type="Proteomes" id="UP001597314"/>
    </source>
</evidence>
<dbReference type="EC" id="3.1.-.-" evidence="3"/>
<dbReference type="Pfam" id="PF01738">
    <property type="entry name" value="DLH"/>
    <property type="match status" value="1"/>
</dbReference>
<feature type="domain" description="Dienelactone hydrolase" evidence="2">
    <location>
        <begin position="18"/>
        <end position="262"/>
    </location>
</feature>
<sequence>MPARVTFPSADGRTTLVGYVFAPADSGRHPAVVMMHGRGGAYSSRAGGRYDASTLSRRHAFWGRFWAAQGYVAVLVDGFGPRGHPAGFARGTHAQRPADVNEVTVRPLDADGALAWLRGRDDVIADRIGLQGWSNGGSAVLAAMAAPPPGAGPNAPAATPATGFRAALAFYPGCGLRGAFKAGLRPYAPVRVLIGDADAEVSPRRCVTLVDRSRAEGADIALTVYPGATHGFDAPGRSPRSLPADAAARADAIAIARAFFTDALGGR</sequence>
<reference evidence="4" key="1">
    <citation type="journal article" date="2019" name="Int. J. Syst. Evol. Microbiol.">
        <title>The Global Catalogue of Microorganisms (GCM) 10K type strain sequencing project: providing services to taxonomists for standard genome sequencing and annotation.</title>
        <authorList>
            <consortium name="The Broad Institute Genomics Platform"/>
            <consortium name="The Broad Institute Genome Sequencing Center for Infectious Disease"/>
            <person name="Wu L."/>
            <person name="Ma J."/>
        </authorList>
    </citation>
    <scope>NUCLEOTIDE SEQUENCE [LARGE SCALE GENOMIC DNA]</scope>
    <source>
        <strain evidence="4">CGMCC 1.6774</strain>
    </source>
</reference>
<dbReference type="SUPFAM" id="SSF53474">
    <property type="entry name" value="alpha/beta-Hydrolases"/>
    <property type="match status" value="1"/>
</dbReference>
<evidence type="ECO:0000256" key="1">
    <source>
        <dbReference type="ARBA" id="ARBA00022801"/>
    </source>
</evidence>